<dbReference type="HOGENOM" id="CLU_1718525_0_0_11"/>
<protein>
    <recommendedName>
        <fullName evidence="1">Thioredoxin domain-containing protein</fullName>
    </recommendedName>
</protein>
<dbReference type="Proteomes" id="UP000028492">
    <property type="component" value="Chromosome"/>
</dbReference>
<evidence type="ECO:0000259" key="1">
    <source>
        <dbReference type="PROSITE" id="PS51352"/>
    </source>
</evidence>
<dbReference type="GO" id="GO:0016209">
    <property type="term" value="F:antioxidant activity"/>
    <property type="evidence" value="ECO:0007669"/>
    <property type="project" value="InterPro"/>
</dbReference>
<feature type="domain" description="Thioredoxin" evidence="1">
    <location>
        <begin position="2"/>
        <end position="150"/>
    </location>
</feature>
<keyword evidence="3" id="KW-1185">Reference proteome</keyword>
<reference evidence="2 3" key="1">
    <citation type="journal article" date="2014" name="J. Biotechnol.">
        <title>Complete genome sequence of the actinobacterium Amycolatopsis japonica MG417-CF17(T) (=DSM 44213T) producing (S,S)-N,N'-ethylenediaminedisuccinic acid.</title>
        <authorList>
            <person name="Stegmann E."/>
            <person name="Albersmeier A."/>
            <person name="Spohn M."/>
            <person name="Gert H."/>
            <person name="Weber T."/>
            <person name="Wohlleben W."/>
            <person name="Kalinowski J."/>
            <person name="Ruckert C."/>
        </authorList>
    </citation>
    <scope>NUCLEOTIDE SEQUENCE [LARGE SCALE GENOMIC DNA]</scope>
    <source>
        <strain evidence="3">MG417-CF17 (DSM 44213)</strain>
    </source>
</reference>
<dbReference type="InterPro" id="IPR013766">
    <property type="entry name" value="Thioredoxin_domain"/>
</dbReference>
<dbReference type="SUPFAM" id="SSF52833">
    <property type="entry name" value="Thioredoxin-like"/>
    <property type="match status" value="1"/>
</dbReference>
<dbReference type="Pfam" id="PF00578">
    <property type="entry name" value="AhpC-TSA"/>
    <property type="match status" value="1"/>
</dbReference>
<dbReference type="InterPro" id="IPR000866">
    <property type="entry name" value="AhpC/TSA"/>
</dbReference>
<dbReference type="PROSITE" id="PS51352">
    <property type="entry name" value="THIOREDOXIN_2"/>
    <property type="match status" value="1"/>
</dbReference>
<organism evidence="2 3">
    <name type="scientific">Amycolatopsis japonica</name>
    <dbReference type="NCBI Taxonomy" id="208439"/>
    <lineage>
        <taxon>Bacteria</taxon>
        <taxon>Bacillati</taxon>
        <taxon>Actinomycetota</taxon>
        <taxon>Actinomycetes</taxon>
        <taxon>Pseudonocardiales</taxon>
        <taxon>Pseudonocardiaceae</taxon>
        <taxon>Amycolatopsis</taxon>
        <taxon>Amycolatopsis japonica group</taxon>
    </lineage>
</organism>
<dbReference type="GO" id="GO:0016491">
    <property type="term" value="F:oxidoreductase activity"/>
    <property type="evidence" value="ECO:0007669"/>
    <property type="project" value="InterPro"/>
</dbReference>
<dbReference type="STRING" id="208439.AJAP_19060"/>
<dbReference type="AlphaFoldDB" id="A0A075V1Z2"/>
<dbReference type="InterPro" id="IPR036249">
    <property type="entry name" value="Thioredoxin-like_sf"/>
</dbReference>
<dbReference type="eggNOG" id="COG1225">
    <property type="taxonomic scope" value="Bacteria"/>
</dbReference>
<name>A0A075V1Z2_9PSEU</name>
<sequence>MLEIGSAVPDVVLEDTSGQVVRLAEFRGTGNVLIYFMRSTSCPVCNGHVKDLVGRAEELAAADVRVLVAVPEERAEAEAWRAKREVPFRVVTGRGGTPHEAFGLGKKLLQQSGSVLFDRDGVVRHAHAATMPTSAYDKKGIAKAVEGLAKVR</sequence>
<accession>A0A075V1Z2</accession>
<dbReference type="Gene3D" id="3.40.30.10">
    <property type="entry name" value="Glutaredoxin"/>
    <property type="match status" value="1"/>
</dbReference>
<gene>
    <name evidence="2" type="ORF">AJAP_19060</name>
</gene>
<evidence type="ECO:0000313" key="3">
    <source>
        <dbReference type="Proteomes" id="UP000028492"/>
    </source>
</evidence>
<proteinExistence type="predicted"/>
<evidence type="ECO:0000313" key="2">
    <source>
        <dbReference type="EMBL" id="AIG76675.1"/>
    </source>
</evidence>
<dbReference type="KEGG" id="aja:AJAP_19060"/>
<dbReference type="RefSeq" id="WP_038513476.1">
    <property type="nucleotide sequence ID" value="NZ_CP008953.1"/>
</dbReference>
<dbReference type="EMBL" id="CP008953">
    <property type="protein sequence ID" value="AIG76675.1"/>
    <property type="molecule type" value="Genomic_DNA"/>
</dbReference>